<dbReference type="PANTHER" id="PTHR22744:SF14">
    <property type="entry name" value="BTB DOMAIN-CONTAINING PROTEIN-RELATED"/>
    <property type="match status" value="1"/>
</dbReference>
<feature type="domain" description="BTB" evidence="1">
    <location>
        <begin position="178"/>
        <end position="245"/>
    </location>
</feature>
<comment type="caution">
    <text evidence="2">The sequence shown here is derived from an EMBL/GenBank/DDBJ whole genome shotgun (WGS) entry which is preliminary data.</text>
</comment>
<dbReference type="Pfam" id="PF00651">
    <property type="entry name" value="BTB"/>
    <property type="match status" value="2"/>
</dbReference>
<evidence type="ECO:0000313" key="2">
    <source>
        <dbReference type="EMBL" id="KAI1696527.1"/>
    </source>
</evidence>
<dbReference type="PANTHER" id="PTHR22744">
    <property type="entry name" value="HELIX LOOP HELIX PROTEIN 21-RELATED"/>
    <property type="match status" value="1"/>
</dbReference>
<dbReference type="InterPro" id="IPR000210">
    <property type="entry name" value="BTB/POZ_dom"/>
</dbReference>
<reference evidence="2" key="1">
    <citation type="submission" date="2022-01" db="EMBL/GenBank/DDBJ databases">
        <title>Genome Sequence Resource for Two Populations of Ditylenchus destructor, the Migratory Endoparasitic Phytonematode.</title>
        <authorList>
            <person name="Zhang H."/>
            <person name="Lin R."/>
            <person name="Xie B."/>
        </authorList>
    </citation>
    <scope>NUCLEOTIDE SEQUENCE</scope>
    <source>
        <strain evidence="2">BazhouSP</strain>
    </source>
</reference>
<evidence type="ECO:0000313" key="3">
    <source>
        <dbReference type="Proteomes" id="UP001201812"/>
    </source>
</evidence>
<dbReference type="PROSITE" id="PS50097">
    <property type="entry name" value="BTB"/>
    <property type="match status" value="1"/>
</dbReference>
<sequence length="337" mass="38874">MHSKYFKDQFTRHKSDNRAILQNVDYDEFIELLSIIYPTGLYPSITVENVESIAKLAFKFDMASLMKQCETFLMGHSKEFGRAKSLLMAEWYGLVHLLGKIIDEIENIADVRGMKPEYDALSDRTKRMMFDKICLLGPVTDWECLCTSTVSDREDLGISNSRATEILQELASSACCPSDGVLVVENKRISIHKMYLAVYSEYFKTMFYSEFEEGNTDEIVLEEVGYSEMLELLAIIYPTEKQLSITDTNIGSILKMADRFNMASILARCKKLLQNSTQIRAARKLWYAQRYNLPDLQEEYAQKYKIISDIKKLKAEPEFELFDDKTRSLILDKIISS</sequence>
<evidence type="ECO:0000259" key="1">
    <source>
        <dbReference type="PROSITE" id="PS50097"/>
    </source>
</evidence>
<dbReference type="SUPFAM" id="SSF54695">
    <property type="entry name" value="POZ domain"/>
    <property type="match status" value="2"/>
</dbReference>
<dbReference type="EMBL" id="JAKKPZ010000324">
    <property type="protein sequence ID" value="KAI1696527.1"/>
    <property type="molecule type" value="Genomic_DNA"/>
</dbReference>
<dbReference type="Proteomes" id="UP001201812">
    <property type="component" value="Unassembled WGS sequence"/>
</dbReference>
<dbReference type="SMART" id="SM00225">
    <property type="entry name" value="BTB"/>
    <property type="match status" value="2"/>
</dbReference>
<dbReference type="CDD" id="cd18186">
    <property type="entry name" value="BTB_POZ_ZBTB_KLHL-like"/>
    <property type="match status" value="1"/>
</dbReference>
<gene>
    <name evidence="2" type="ORF">DdX_19013</name>
</gene>
<dbReference type="InterPro" id="IPR011333">
    <property type="entry name" value="SKP1/BTB/POZ_sf"/>
</dbReference>
<accession>A0AAD4MKH6</accession>
<proteinExistence type="predicted"/>
<dbReference type="Gene3D" id="3.30.710.10">
    <property type="entry name" value="Potassium Channel Kv1.1, Chain A"/>
    <property type="match status" value="2"/>
</dbReference>
<dbReference type="AlphaFoldDB" id="A0AAD4MKH6"/>
<name>A0AAD4MKH6_9BILA</name>
<keyword evidence="3" id="KW-1185">Reference proteome</keyword>
<protein>
    <submittedName>
        <fullName evidence="2">BTB/POZ domain-containing protein</fullName>
    </submittedName>
</protein>
<organism evidence="2 3">
    <name type="scientific">Ditylenchus destructor</name>
    <dbReference type="NCBI Taxonomy" id="166010"/>
    <lineage>
        <taxon>Eukaryota</taxon>
        <taxon>Metazoa</taxon>
        <taxon>Ecdysozoa</taxon>
        <taxon>Nematoda</taxon>
        <taxon>Chromadorea</taxon>
        <taxon>Rhabditida</taxon>
        <taxon>Tylenchina</taxon>
        <taxon>Tylenchomorpha</taxon>
        <taxon>Sphaerularioidea</taxon>
        <taxon>Anguinidae</taxon>
        <taxon>Anguininae</taxon>
        <taxon>Ditylenchus</taxon>
    </lineage>
</organism>